<feature type="region of interest" description="Disordered" evidence="1">
    <location>
        <begin position="812"/>
        <end position="849"/>
    </location>
</feature>
<evidence type="ECO:0000256" key="2">
    <source>
        <dbReference type="SAM" id="Phobius"/>
    </source>
</evidence>
<protein>
    <submittedName>
        <fullName evidence="3">Uncharacterized protein</fullName>
    </submittedName>
</protein>
<keyword evidence="2" id="KW-0472">Membrane</keyword>
<dbReference type="GO" id="GO:0005886">
    <property type="term" value="C:plasma membrane"/>
    <property type="evidence" value="ECO:0007669"/>
    <property type="project" value="TreeGrafter"/>
</dbReference>
<feature type="transmembrane region" description="Helical" evidence="2">
    <location>
        <begin position="12"/>
        <end position="33"/>
    </location>
</feature>
<dbReference type="EMBL" id="CADCTQ010000242">
    <property type="protein sequence ID" value="CAA9266412.1"/>
    <property type="molecule type" value="Genomic_DNA"/>
</dbReference>
<proteinExistence type="predicted"/>
<dbReference type="AlphaFoldDB" id="A0A6J4IZL3"/>
<dbReference type="GO" id="GO:0090313">
    <property type="term" value="P:regulation of protein targeting to membrane"/>
    <property type="evidence" value="ECO:0007669"/>
    <property type="project" value="TreeGrafter"/>
</dbReference>
<organism evidence="3">
    <name type="scientific">uncultured Cytophagales bacterium</name>
    <dbReference type="NCBI Taxonomy" id="158755"/>
    <lineage>
        <taxon>Bacteria</taxon>
        <taxon>Pseudomonadati</taxon>
        <taxon>Bacteroidota</taxon>
        <taxon>Sphingobacteriia</taxon>
        <taxon>Sphingobacteriales</taxon>
        <taxon>environmental samples</taxon>
    </lineage>
</organism>
<dbReference type="PANTHER" id="PTHR30441">
    <property type="entry name" value="DUF748 DOMAIN-CONTAINING PROTEIN"/>
    <property type="match status" value="1"/>
</dbReference>
<gene>
    <name evidence="3" type="ORF">AVDCRST_MAG56-2791</name>
</gene>
<keyword evidence="2" id="KW-0812">Transmembrane</keyword>
<evidence type="ECO:0000313" key="3">
    <source>
        <dbReference type="EMBL" id="CAA9266412.1"/>
    </source>
</evidence>
<reference evidence="3" key="1">
    <citation type="submission" date="2020-02" db="EMBL/GenBank/DDBJ databases">
        <authorList>
            <person name="Meier V. D."/>
        </authorList>
    </citation>
    <scope>NUCLEOTIDE SEQUENCE</scope>
    <source>
        <strain evidence="3">AVDCRST_MAG56</strain>
    </source>
</reference>
<dbReference type="PANTHER" id="PTHR30441:SF8">
    <property type="entry name" value="DUF748 DOMAIN-CONTAINING PROTEIN"/>
    <property type="match status" value="1"/>
</dbReference>
<sequence>MNPLIRRLGKVLGYGLLTLVALFGVLLVAVQLYQDKIIGLMVAELNKNLSAKVEVAHIELSALEKFPQLALTFQTLKVHGSLPGRPAPLAVADRLSLTFDLWDLLGDTYVIDRVYLENADVQVYLNAEGQPNYNIFRPGDTTASAAESQPVAFDLRGIALRNVQVRYTDRSIDQEYDVLATRLAARLTVQGADVRIRADGDLTSRHIRVNDENYFADKPLRVDSELGYDLDRRRLTIEPSLVTVRGAAFEVMGRVEQRPRTFVDLKVAGKDTDVQTVLSLLPEKYSDQYAAYRSQGDVYFSGTVTGNVGRGGIPGVNVRFGCRNASFYEGNLGKRITAANLTGTYTNGKGRNRRTSSLSLQQVTGRLQGKPFAGNFSLRDFENPYLTFDVKGELDVTSLVAFVPQDVVRRASGTLLADVKFEGNLSDLRPTNVARFVRTSGKLSLRNVAFALAARPLAFRGLHGDFSFSKSDLVVSDFRGRAGSSDFRLDGWFKNVLPYLLLDGQHLRVEAEFSSRFLNFDELLAAGSAANAAQDGAGGKGGDGYRFVVSPRLALDLTCRVDKVKFRRFRAGAVQGDLVLAGGQARSRDIRLRSANGTMTFSGEVDARQPDAMRVACDAAFHHIAIDSVFYMFENFDQTFIQDRHLRGNVEARVRTNMVFNSRLDMDLPRLTADVEARITDGELNGFEPMQKLSKFINRHELANLRFAELQNTIRIERETVFLPRMEISSNVANISAEGTHTFSQVMDYHLRIPVNALLGKNRVRGAAYGTAPAPPGGKSNLFLFVRGPADNYKIGYDTRAVADKIVDDLKNGKKETRGPFGRPATSPSRTQEPARPRTAEEEEYFDFQ</sequence>
<evidence type="ECO:0000256" key="1">
    <source>
        <dbReference type="SAM" id="MobiDB-lite"/>
    </source>
</evidence>
<keyword evidence="2" id="KW-1133">Transmembrane helix</keyword>
<name>A0A6J4IZL3_9SPHI</name>
<accession>A0A6J4IZL3</accession>
<dbReference type="InterPro" id="IPR052894">
    <property type="entry name" value="AsmA-related"/>
</dbReference>